<evidence type="ECO:0000313" key="3">
    <source>
        <dbReference type="Proteomes" id="UP000546126"/>
    </source>
</evidence>
<protein>
    <submittedName>
        <fullName evidence="2">Uncharacterized protein</fullName>
    </submittedName>
</protein>
<reference evidence="2 3" key="1">
    <citation type="submission" date="2020-06" db="EMBL/GenBank/DDBJ databases">
        <authorList>
            <person name="Chanama M."/>
        </authorList>
    </citation>
    <scope>NUCLEOTIDE SEQUENCE [LARGE SCALE GENOMIC DNA]</scope>
    <source>
        <strain evidence="2 3">TBRC6557</strain>
    </source>
</reference>
<feature type="transmembrane region" description="Helical" evidence="1">
    <location>
        <begin position="53"/>
        <end position="73"/>
    </location>
</feature>
<keyword evidence="3" id="KW-1185">Reference proteome</keyword>
<keyword evidence="1" id="KW-0472">Membrane</keyword>
<dbReference type="EMBL" id="JABWGO010000012">
    <property type="protein sequence ID" value="NUW45519.1"/>
    <property type="molecule type" value="Genomic_DNA"/>
</dbReference>
<organism evidence="2 3">
    <name type="scientific">Nonomuraea rhodomycinica</name>
    <dbReference type="NCBI Taxonomy" id="1712872"/>
    <lineage>
        <taxon>Bacteria</taxon>
        <taxon>Bacillati</taxon>
        <taxon>Actinomycetota</taxon>
        <taxon>Actinomycetes</taxon>
        <taxon>Streptosporangiales</taxon>
        <taxon>Streptosporangiaceae</taxon>
        <taxon>Nonomuraea</taxon>
    </lineage>
</organism>
<name>A0A7Y6IYS8_9ACTN</name>
<dbReference type="AlphaFoldDB" id="A0A7Y6IYS8"/>
<proteinExistence type="predicted"/>
<accession>A0A7Y6IYS8</accession>
<feature type="transmembrane region" description="Helical" evidence="1">
    <location>
        <begin position="80"/>
        <end position="101"/>
    </location>
</feature>
<evidence type="ECO:0000256" key="1">
    <source>
        <dbReference type="SAM" id="Phobius"/>
    </source>
</evidence>
<sequence>MEIDSPTSQDSARVEMCLAVAAVLLGAWALTQRSAVVWALWLLGDTQPWRPPWVFLPPLVVAAACFHVALTLWRRGTVPTVSALVAGIGATMFVILDLAWWL</sequence>
<gene>
    <name evidence="2" type="ORF">HT134_36205</name>
</gene>
<dbReference type="RefSeq" id="WP_175604979.1">
    <property type="nucleotide sequence ID" value="NZ_JABWGO010000012.1"/>
</dbReference>
<evidence type="ECO:0000313" key="2">
    <source>
        <dbReference type="EMBL" id="NUW45519.1"/>
    </source>
</evidence>
<keyword evidence="1" id="KW-0812">Transmembrane</keyword>
<comment type="caution">
    <text evidence="2">The sequence shown here is derived from an EMBL/GenBank/DDBJ whole genome shotgun (WGS) entry which is preliminary data.</text>
</comment>
<keyword evidence="1" id="KW-1133">Transmembrane helix</keyword>
<dbReference type="Proteomes" id="UP000546126">
    <property type="component" value="Unassembled WGS sequence"/>
</dbReference>